<dbReference type="PANTHER" id="PTHR47481">
    <property type="match status" value="1"/>
</dbReference>
<name>A0A438D1N6_VITVI</name>
<feature type="region of interest" description="Disordered" evidence="1">
    <location>
        <begin position="1"/>
        <end position="36"/>
    </location>
</feature>
<reference evidence="2 3" key="1">
    <citation type="journal article" date="2018" name="PLoS Genet.">
        <title>Population sequencing reveals clonal diversity and ancestral inbreeding in the grapevine cultivar Chardonnay.</title>
        <authorList>
            <person name="Roach M.J."/>
            <person name="Johnson D.L."/>
            <person name="Bohlmann J."/>
            <person name="van Vuuren H.J."/>
            <person name="Jones S.J."/>
            <person name="Pretorius I.S."/>
            <person name="Schmidt S.A."/>
            <person name="Borneman A.R."/>
        </authorList>
    </citation>
    <scope>NUCLEOTIDE SEQUENCE [LARGE SCALE GENOMIC DNA]</scope>
    <source>
        <strain evidence="3">cv. Chardonnay</strain>
        <tissue evidence="2">Leaf</tissue>
    </source>
</reference>
<proteinExistence type="predicted"/>
<evidence type="ECO:0008006" key="4">
    <source>
        <dbReference type="Google" id="ProtNLM"/>
    </source>
</evidence>
<protein>
    <recommendedName>
        <fullName evidence="4">Retrovirus-related Pol polyprotein from transposon RE1</fullName>
    </recommendedName>
</protein>
<evidence type="ECO:0000313" key="2">
    <source>
        <dbReference type="EMBL" id="RVW29351.1"/>
    </source>
</evidence>
<dbReference type="AlphaFoldDB" id="A0A438D1N6"/>
<gene>
    <name evidence="2" type="ORF">CK203_115376</name>
</gene>
<sequence>MASFNKTSESPSASTVNVQNPLSQSNNLHPPVNTPSFSFPSMNQPLIVKLDNRNYLIWNNQLLNVIITNELDDFIDGSRHCPPRFLDLQQQIINPEFTLPFMALVTELHTKLQTLRKDELSTSEYIQKLKSICNSLAAIGKPVYEKEHLIYLFNGLERATHYFTPEINMLDTVTPFSVSDQVTVGNGLEVHCTPIGIHLSQAKYITNLFTRAAMLDAKPCPTPMSFNTNFSLHDGMTLENGSDYRSFVGVLNLPWTSTSLAIQMPTRPLAPMTGVAPVATASFLAPIWFLGHLPNKKWYLDPTPNQVPRGSK</sequence>
<accession>A0A438D1N6</accession>
<organism evidence="2 3">
    <name type="scientific">Vitis vinifera</name>
    <name type="common">Grape</name>
    <dbReference type="NCBI Taxonomy" id="29760"/>
    <lineage>
        <taxon>Eukaryota</taxon>
        <taxon>Viridiplantae</taxon>
        <taxon>Streptophyta</taxon>
        <taxon>Embryophyta</taxon>
        <taxon>Tracheophyta</taxon>
        <taxon>Spermatophyta</taxon>
        <taxon>Magnoliopsida</taxon>
        <taxon>eudicotyledons</taxon>
        <taxon>Gunneridae</taxon>
        <taxon>Pentapetalae</taxon>
        <taxon>rosids</taxon>
        <taxon>Vitales</taxon>
        <taxon>Vitaceae</taxon>
        <taxon>Viteae</taxon>
        <taxon>Vitis</taxon>
    </lineage>
</organism>
<evidence type="ECO:0000256" key="1">
    <source>
        <dbReference type="SAM" id="MobiDB-lite"/>
    </source>
</evidence>
<evidence type="ECO:0000313" key="3">
    <source>
        <dbReference type="Proteomes" id="UP000288805"/>
    </source>
</evidence>
<dbReference type="PANTHER" id="PTHR47481:SF31">
    <property type="entry name" value="OS01G0873500 PROTEIN"/>
    <property type="match status" value="1"/>
</dbReference>
<comment type="caution">
    <text evidence="2">The sequence shown here is derived from an EMBL/GenBank/DDBJ whole genome shotgun (WGS) entry which is preliminary data.</text>
</comment>
<dbReference type="EMBL" id="QGNW01001847">
    <property type="protein sequence ID" value="RVW29351.1"/>
    <property type="molecule type" value="Genomic_DNA"/>
</dbReference>
<dbReference type="Proteomes" id="UP000288805">
    <property type="component" value="Unassembled WGS sequence"/>
</dbReference>